<evidence type="ECO:0000313" key="2">
    <source>
        <dbReference type="Proteomes" id="UP001379533"/>
    </source>
</evidence>
<name>A0ABZ2K265_9BACT</name>
<protein>
    <submittedName>
        <fullName evidence="1">Uncharacterized protein</fullName>
    </submittedName>
</protein>
<dbReference type="Proteomes" id="UP001379533">
    <property type="component" value="Chromosome"/>
</dbReference>
<dbReference type="RefSeq" id="WP_394843418.1">
    <property type="nucleotide sequence ID" value="NZ_CP089982.1"/>
</dbReference>
<evidence type="ECO:0000313" key="1">
    <source>
        <dbReference type="EMBL" id="WXA92818.1"/>
    </source>
</evidence>
<accession>A0ABZ2K265</accession>
<keyword evidence="2" id="KW-1185">Reference proteome</keyword>
<reference evidence="1 2" key="1">
    <citation type="submission" date="2021-12" db="EMBL/GenBank/DDBJ databases">
        <title>Discovery of the Pendulisporaceae a myxobacterial family with distinct sporulation behavior and unique specialized metabolism.</title>
        <authorList>
            <person name="Garcia R."/>
            <person name="Popoff A."/>
            <person name="Bader C.D."/>
            <person name="Loehr J."/>
            <person name="Walesch S."/>
            <person name="Walt C."/>
            <person name="Boldt J."/>
            <person name="Bunk B."/>
            <person name="Haeckl F.J.F.P.J."/>
            <person name="Gunesch A.P."/>
            <person name="Birkelbach J."/>
            <person name="Nuebel U."/>
            <person name="Pietschmann T."/>
            <person name="Bach T."/>
            <person name="Mueller R."/>
        </authorList>
    </citation>
    <scope>NUCLEOTIDE SEQUENCE [LARGE SCALE GENOMIC DNA]</scope>
    <source>
        <strain evidence="1 2">MSr12523</strain>
    </source>
</reference>
<organism evidence="1 2">
    <name type="scientific">Pendulispora brunnea</name>
    <dbReference type="NCBI Taxonomy" id="2905690"/>
    <lineage>
        <taxon>Bacteria</taxon>
        <taxon>Pseudomonadati</taxon>
        <taxon>Myxococcota</taxon>
        <taxon>Myxococcia</taxon>
        <taxon>Myxococcales</taxon>
        <taxon>Sorangiineae</taxon>
        <taxon>Pendulisporaceae</taxon>
        <taxon>Pendulispora</taxon>
    </lineage>
</organism>
<proteinExistence type="predicted"/>
<gene>
    <name evidence="1" type="ORF">LZC95_41020</name>
</gene>
<dbReference type="EMBL" id="CP089982">
    <property type="protein sequence ID" value="WXA92818.1"/>
    <property type="molecule type" value="Genomic_DNA"/>
</dbReference>
<sequence>MQNRVFFPQSALDQWLIGGAVDLRGTELTIIGEARRYQLAEAVHVVREVTGSEDANDLVGRVKSKVFLQEFGAELLENSMILGDNAYDVEPGWLGAPIGTFDEHVASVDRAAARASGPDFDGDEPKTDEDLLARFLLRTLK</sequence>